<evidence type="ECO:0000313" key="2">
    <source>
        <dbReference type="EMBL" id="EEY64486.1"/>
    </source>
</evidence>
<keyword evidence="1" id="KW-0732">Signal</keyword>
<evidence type="ECO:0000313" key="3">
    <source>
        <dbReference type="Proteomes" id="UP000006643"/>
    </source>
</evidence>
<dbReference type="VEuPathDB" id="FungiDB:PITG_23059"/>
<name>D0NSE1_PHYIT</name>
<feature type="signal peptide" evidence="1">
    <location>
        <begin position="1"/>
        <end position="23"/>
    </location>
</feature>
<reference evidence="3" key="1">
    <citation type="journal article" date="2009" name="Nature">
        <title>Genome sequence and analysis of the Irish potato famine pathogen Phytophthora infestans.</title>
        <authorList>
            <consortium name="The Broad Institute Genome Sequencing Platform"/>
            <person name="Haas B.J."/>
            <person name="Kamoun S."/>
            <person name="Zody M.C."/>
            <person name="Jiang R.H."/>
            <person name="Handsaker R.E."/>
            <person name="Cano L.M."/>
            <person name="Grabherr M."/>
            <person name="Kodira C.D."/>
            <person name="Raffaele S."/>
            <person name="Torto-Alalibo T."/>
            <person name="Bozkurt T.O."/>
            <person name="Ah-Fong A.M."/>
            <person name="Alvarado L."/>
            <person name="Anderson V.L."/>
            <person name="Armstrong M.R."/>
            <person name="Avrova A."/>
            <person name="Baxter L."/>
            <person name="Beynon J."/>
            <person name="Boevink P.C."/>
            <person name="Bollmann S.R."/>
            <person name="Bos J.I."/>
            <person name="Bulone V."/>
            <person name="Cai G."/>
            <person name="Cakir C."/>
            <person name="Carrington J.C."/>
            <person name="Chawner M."/>
            <person name="Conti L."/>
            <person name="Costanzo S."/>
            <person name="Ewan R."/>
            <person name="Fahlgren N."/>
            <person name="Fischbach M.A."/>
            <person name="Fugelstad J."/>
            <person name="Gilroy E.M."/>
            <person name="Gnerre S."/>
            <person name="Green P.J."/>
            <person name="Grenville-Briggs L.J."/>
            <person name="Griffith J."/>
            <person name="Grunwald N.J."/>
            <person name="Horn K."/>
            <person name="Horner N.R."/>
            <person name="Hu C.H."/>
            <person name="Huitema E."/>
            <person name="Jeong D.H."/>
            <person name="Jones A.M."/>
            <person name="Jones J.D."/>
            <person name="Jones R.W."/>
            <person name="Karlsson E.K."/>
            <person name="Kunjeti S.G."/>
            <person name="Lamour K."/>
            <person name="Liu Z."/>
            <person name="Ma L."/>
            <person name="Maclean D."/>
            <person name="Chibucos M.C."/>
            <person name="McDonald H."/>
            <person name="McWalters J."/>
            <person name="Meijer H.J."/>
            <person name="Morgan W."/>
            <person name="Morris P.F."/>
            <person name="Munro C.A."/>
            <person name="O'Neill K."/>
            <person name="Ospina-Giraldo M."/>
            <person name="Pinzon A."/>
            <person name="Pritchard L."/>
            <person name="Ramsahoye B."/>
            <person name="Ren Q."/>
            <person name="Restrepo S."/>
            <person name="Roy S."/>
            <person name="Sadanandom A."/>
            <person name="Savidor A."/>
            <person name="Schornack S."/>
            <person name="Schwartz D.C."/>
            <person name="Schumann U.D."/>
            <person name="Schwessinger B."/>
            <person name="Seyer L."/>
            <person name="Sharpe T."/>
            <person name="Silvar C."/>
            <person name="Song J."/>
            <person name="Studholme D.J."/>
            <person name="Sykes S."/>
            <person name="Thines M."/>
            <person name="van de Vondervoort P.J."/>
            <person name="Phuntumart V."/>
            <person name="Wawra S."/>
            <person name="Weide R."/>
            <person name="Win J."/>
            <person name="Young C."/>
            <person name="Zhou S."/>
            <person name="Fry W."/>
            <person name="Meyers B.C."/>
            <person name="van West P."/>
            <person name="Ristaino J."/>
            <person name="Govers F."/>
            <person name="Birch P.R."/>
            <person name="Whisson S.C."/>
            <person name="Judelson H.S."/>
            <person name="Nusbaum C."/>
        </authorList>
    </citation>
    <scope>NUCLEOTIDE SEQUENCE [LARGE SCALE GENOMIC DNA]</scope>
    <source>
        <strain evidence="3">T30-4</strain>
    </source>
</reference>
<dbReference type="InParanoid" id="D0NSE1"/>
<accession>D0NSE1</accession>
<dbReference type="HOGENOM" id="CLU_2727707_0_0_1"/>
<gene>
    <name evidence="2" type="ORF">PITG_23059</name>
</gene>
<organism evidence="2 3">
    <name type="scientific">Phytophthora infestans (strain T30-4)</name>
    <name type="common">Potato late blight agent</name>
    <dbReference type="NCBI Taxonomy" id="403677"/>
    <lineage>
        <taxon>Eukaryota</taxon>
        <taxon>Sar</taxon>
        <taxon>Stramenopiles</taxon>
        <taxon>Oomycota</taxon>
        <taxon>Peronosporomycetes</taxon>
        <taxon>Peronosporales</taxon>
        <taxon>Peronosporaceae</taxon>
        <taxon>Phytophthora</taxon>
    </lineage>
</organism>
<keyword evidence="3" id="KW-1185">Reference proteome</keyword>
<dbReference type="EMBL" id="DS028157">
    <property type="protein sequence ID" value="EEY64486.1"/>
    <property type="molecule type" value="Genomic_DNA"/>
</dbReference>
<dbReference type="Proteomes" id="UP000006643">
    <property type="component" value="Unassembled WGS sequence"/>
</dbReference>
<protein>
    <submittedName>
        <fullName evidence="2">Cys-rich secreted peptide protein, putative</fullName>
    </submittedName>
</protein>
<sequence length="72" mass="8014">MKSGASFVVLLAAVVVAFNHVDAQTQRNVYRCPMAECPDANEKLTQCCRQSWTGDFSTCCHYSCVYNSPCEK</sequence>
<dbReference type="RefSeq" id="XP_002897989.1">
    <property type="nucleotide sequence ID" value="XM_002897943.1"/>
</dbReference>
<dbReference type="AlphaFoldDB" id="D0NSE1"/>
<dbReference type="KEGG" id="pif:PITG_23059"/>
<evidence type="ECO:0000256" key="1">
    <source>
        <dbReference type="SAM" id="SignalP"/>
    </source>
</evidence>
<feature type="chain" id="PRO_5003013696" evidence="1">
    <location>
        <begin position="24"/>
        <end position="72"/>
    </location>
</feature>
<dbReference type="GeneID" id="9475459"/>
<proteinExistence type="predicted"/>